<comment type="caution">
    <text evidence="2">The sequence shown here is derived from an EMBL/GenBank/DDBJ whole genome shotgun (WGS) entry which is preliminary data.</text>
</comment>
<dbReference type="Pfam" id="PF14559">
    <property type="entry name" value="TPR_19"/>
    <property type="match status" value="2"/>
</dbReference>
<dbReference type="InterPro" id="IPR019734">
    <property type="entry name" value="TPR_rpt"/>
</dbReference>
<dbReference type="SMART" id="SM00028">
    <property type="entry name" value="TPR"/>
    <property type="match status" value="4"/>
</dbReference>
<evidence type="ECO:0000313" key="3">
    <source>
        <dbReference type="Proteomes" id="UP000547058"/>
    </source>
</evidence>
<proteinExistence type="predicted"/>
<reference evidence="2 3" key="1">
    <citation type="submission" date="2020-08" db="EMBL/GenBank/DDBJ databases">
        <title>Stenotrophomonas tumulicola JCM 30961.</title>
        <authorList>
            <person name="Deng Y."/>
        </authorList>
    </citation>
    <scope>NUCLEOTIDE SEQUENCE [LARGE SCALE GENOMIC DNA]</scope>
    <source>
        <strain evidence="2 3">JCM 30961</strain>
    </source>
</reference>
<protein>
    <submittedName>
        <fullName evidence="2">Tetratricopeptide repeat protein</fullName>
    </submittedName>
</protein>
<dbReference type="PROSITE" id="PS50005">
    <property type="entry name" value="TPR"/>
    <property type="match status" value="2"/>
</dbReference>
<organism evidence="2 3">
    <name type="scientific">Stenotrophomonas tumulicola</name>
    <dbReference type="NCBI Taxonomy" id="1685415"/>
    <lineage>
        <taxon>Bacteria</taxon>
        <taxon>Pseudomonadati</taxon>
        <taxon>Pseudomonadota</taxon>
        <taxon>Gammaproteobacteria</taxon>
        <taxon>Lysobacterales</taxon>
        <taxon>Lysobacteraceae</taxon>
        <taxon>Stenotrophomonas</taxon>
    </lineage>
</organism>
<evidence type="ECO:0000256" key="1">
    <source>
        <dbReference type="PROSITE-ProRule" id="PRU00339"/>
    </source>
</evidence>
<accession>A0A7W3IIF3</accession>
<feature type="repeat" description="TPR" evidence="1">
    <location>
        <begin position="168"/>
        <end position="201"/>
    </location>
</feature>
<dbReference type="InterPro" id="IPR011990">
    <property type="entry name" value="TPR-like_helical_dom_sf"/>
</dbReference>
<evidence type="ECO:0000313" key="2">
    <source>
        <dbReference type="EMBL" id="MBA8683030.1"/>
    </source>
</evidence>
<dbReference type="PANTHER" id="PTHR12558:SF13">
    <property type="entry name" value="CELL DIVISION CYCLE PROTEIN 27 HOMOLOG"/>
    <property type="match status" value="1"/>
</dbReference>
<name>A0A7W3IIF3_9GAMM</name>
<keyword evidence="1" id="KW-0802">TPR repeat</keyword>
<dbReference type="SUPFAM" id="SSF48452">
    <property type="entry name" value="TPR-like"/>
    <property type="match status" value="2"/>
</dbReference>
<dbReference type="RefSeq" id="WP_182340159.1">
    <property type="nucleotide sequence ID" value="NZ_JACGXS010000008.1"/>
</dbReference>
<sequence>MQDQILQALRRKDVDQAVQLASEWTVAEPQLAQAHRWHALAQQQQGQLSAASESLRRALELAPDDAELHLQNAGLMLALRQFDQAGTALERTTGLNPNELSAYLMQAHLALARNEVDEADRQVRLAARIDAESPEVAALEGMVALRRGALDEALAKLSTAASALPDDPRILYALGFAYQGKDMLAFAEQAFRRVLELNPGMTSLHGLLVQLALRQDNTEAAAEIVGQALAQPGQDSIAMRRFAAQLALQSGQPLQALEHLRPQLADNAGDPKLLQLLLAAWQRLGRDEEARTELDAVIAQHDQLHNLWLARLAVEGVGSEGAVAVGERWLAAMPAHLPALETRMRLHDMNGERDAAEAMAERIVALEPGRISGETRLVDGLVTRDPAAAAARVQALIDVAEGQAKQDLRTWLGEVHDRAGQRREALRTWLELHADNVANRLPLPPQAKSPASWPALGELPAAEPGKPVAAPMFVWGAPGSHVERVVTTLMGATPVVRTDRFASSPPHDAFQNYHTLQDLASGTLAPEALVERWREQLRVRGLANDTVIDWLLWWDNALLWALRPQLPHGRLLAVLRDPRDMLLDWIAYADPAPFAVNSVAEASEWLVRALSQLATLHEQDLYPHMFLRIDSVGNNPQAMADLLQETFGVRMPPAQRIGTPRFPPGHWRHYREVMASAFEQLTPVAVRLGYPEE</sequence>
<dbReference type="EMBL" id="JACGXS010000008">
    <property type="protein sequence ID" value="MBA8683030.1"/>
    <property type="molecule type" value="Genomic_DNA"/>
</dbReference>
<dbReference type="AlphaFoldDB" id="A0A7W3IIF3"/>
<dbReference type="Gene3D" id="3.40.50.300">
    <property type="entry name" value="P-loop containing nucleotide triphosphate hydrolases"/>
    <property type="match status" value="1"/>
</dbReference>
<keyword evidence="3" id="KW-1185">Reference proteome</keyword>
<dbReference type="InterPro" id="IPR027417">
    <property type="entry name" value="P-loop_NTPase"/>
</dbReference>
<feature type="repeat" description="TPR" evidence="1">
    <location>
        <begin position="32"/>
        <end position="65"/>
    </location>
</feature>
<gene>
    <name evidence="2" type="ORF">H4O11_14615</name>
</gene>
<dbReference type="PANTHER" id="PTHR12558">
    <property type="entry name" value="CELL DIVISION CYCLE 16,23,27"/>
    <property type="match status" value="1"/>
</dbReference>
<dbReference type="Gene3D" id="1.25.40.10">
    <property type="entry name" value="Tetratricopeptide repeat domain"/>
    <property type="match status" value="3"/>
</dbReference>
<dbReference type="Proteomes" id="UP000547058">
    <property type="component" value="Unassembled WGS sequence"/>
</dbReference>